<dbReference type="InterPro" id="IPR029057">
    <property type="entry name" value="PRTase-like"/>
</dbReference>
<evidence type="ECO:0000313" key="2">
    <source>
        <dbReference type="Proteomes" id="UP000292118"/>
    </source>
</evidence>
<organism evidence="1 2">
    <name type="scientific">Xylanimonas protaetiae</name>
    <dbReference type="NCBI Taxonomy" id="2509457"/>
    <lineage>
        <taxon>Bacteria</taxon>
        <taxon>Bacillati</taxon>
        <taxon>Actinomycetota</taxon>
        <taxon>Actinomycetes</taxon>
        <taxon>Micrococcales</taxon>
        <taxon>Promicromonosporaceae</taxon>
        <taxon>Xylanimonas</taxon>
    </lineage>
</organism>
<dbReference type="InterPro" id="IPR051910">
    <property type="entry name" value="ComF/GntX_DNA_util-trans"/>
</dbReference>
<dbReference type="SUPFAM" id="SSF53271">
    <property type="entry name" value="PRTase-like"/>
    <property type="match status" value="1"/>
</dbReference>
<sequence length="272" mass="29814">MAYRDFARPAIVERAHSTQSWLDWLDEQGETLVPVAPRHPLSCERCYGSSSYREAGNAWPVCWQCRTYGDAVDALVPITYSLDAGLESMLHRYKDRNVNWLRMPLASLLTLFVGKHADCIEGVSGGVDLATLIPSGNPSRPFDHLGNLLRDVVANDPVLDIFNWRLDAIARDRSTTRPGRGELKPEAYSTNPHVVGGASVLLLDDTWTSGSSAASAAAALKAAGARHVTVVTLGRQLNIGNNFGSTRAIYDEQRTARWILDDCVLCARAHGR</sequence>
<evidence type="ECO:0000313" key="1">
    <source>
        <dbReference type="EMBL" id="QAY68742.1"/>
    </source>
</evidence>
<evidence type="ECO:0008006" key="3">
    <source>
        <dbReference type="Google" id="ProtNLM"/>
    </source>
</evidence>
<reference evidence="1 2" key="1">
    <citation type="submission" date="2019-01" db="EMBL/GenBank/DDBJ databases">
        <title>Genome sequencing of strain FW10M-9.</title>
        <authorList>
            <person name="Heo J."/>
            <person name="Kim S.-J."/>
            <person name="Kim J.-S."/>
            <person name="Hong S.-B."/>
            <person name="Kwon S.-W."/>
        </authorList>
    </citation>
    <scope>NUCLEOTIDE SEQUENCE [LARGE SCALE GENOMIC DNA]</scope>
    <source>
        <strain evidence="1 2">FW10M-9</strain>
    </source>
</reference>
<proteinExistence type="predicted"/>
<dbReference type="EMBL" id="CP035493">
    <property type="protein sequence ID" value="QAY68742.1"/>
    <property type="molecule type" value="Genomic_DNA"/>
</dbReference>
<dbReference type="AlphaFoldDB" id="A0A4P6EZY1"/>
<protein>
    <recommendedName>
        <fullName evidence="3">Phosphoribosyltransferase</fullName>
    </recommendedName>
</protein>
<dbReference type="KEGG" id="xya:ET471_00680"/>
<dbReference type="Proteomes" id="UP000292118">
    <property type="component" value="Chromosome"/>
</dbReference>
<dbReference type="PANTHER" id="PTHR47505">
    <property type="entry name" value="DNA UTILIZATION PROTEIN YHGH"/>
    <property type="match status" value="1"/>
</dbReference>
<dbReference type="OrthoDB" id="3403421at2"/>
<dbReference type="RefSeq" id="WP_129186145.1">
    <property type="nucleotide sequence ID" value="NZ_CP035493.1"/>
</dbReference>
<name>A0A4P6EZY1_9MICO</name>
<gene>
    <name evidence="1" type="ORF">ET471_00680</name>
</gene>
<dbReference type="Gene3D" id="3.40.50.2020">
    <property type="match status" value="1"/>
</dbReference>
<keyword evidence="2" id="KW-1185">Reference proteome</keyword>
<accession>A0A4P6EZY1</accession>
<dbReference type="PANTHER" id="PTHR47505:SF1">
    <property type="entry name" value="DNA UTILIZATION PROTEIN YHGH"/>
    <property type="match status" value="1"/>
</dbReference>